<dbReference type="OrthoDB" id="7584044at2"/>
<dbReference type="KEGG" id="vgo:GJW-30_1_04432"/>
<dbReference type="InterPro" id="IPR050397">
    <property type="entry name" value="Env_Response_Regulators"/>
</dbReference>
<keyword evidence="1" id="KW-0805">Transcription regulation</keyword>
<dbReference type="Pfam" id="PF00027">
    <property type="entry name" value="cNMP_binding"/>
    <property type="match status" value="1"/>
</dbReference>
<keyword evidence="3" id="KW-0804">Transcription</keyword>
<reference evidence="6 7" key="1">
    <citation type="submission" date="2015-08" db="EMBL/GenBank/DDBJ databases">
        <title>Investigation of the bacterial diversity of lava forest soil.</title>
        <authorList>
            <person name="Lee J.S."/>
        </authorList>
    </citation>
    <scope>NUCLEOTIDE SEQUENCE [LARGE SCALE GENOMIC DNA]</scope>
    <source>
        <strain evidence="6 7">GJW-30</strain>
    </source>
</reference>
<dbReference type="SUPFAM" id="SSF46785">
    <property type="entry name" value="Winged helix' DNA-binding domain"/>
    <property type="match status" value="1"/>
</dbReference>
<dbReference type="InterPro" id="IPR036390">
    <property type="entry name" value="WH_DNA-bd_sf"/>
</dbReference>
<gene>
    <name evidence="6" type="primary">aadR</name>
    <name evidence="6" type="ORF">GJW-30_1_04432</name>
</gene>
<evidence type="ECO:0000256" key="3">
    <source>
        <dbReference type="ARBA" id="ARBA00023163"/>
    </source>
</evidence>
<dbReference type="Gene3D" id="2.60.120.10">
    <property type="entry name" value="Jelly Rolls"/>
    <property type="match status" value="1"/>
</dbReference>
<keyword evidence="2" id="KW-0238">DNA-binding</keyword>
<dbReference type="AlphaFoldDB" id="A0A0S3Q143"/>
<dbReference type="Proteomes" id="UP000236884">
    <property type="component" value="Chromosome"/>
</dbReference>
<sequence length="252" mass="27971">MPSRLIRKLEAFVPLTEAEKTLVSDVERNVRTVAPKTDLITEGDSPENVLLIVEGFACRYKITSEGQRQIMAYLVPGDFCDLHIFILKEMDHSISTLSACKVVEIPRKRVLEMLKTPALATALWSATLVDEATLREWLVNIGTREAPQRIGHLLCELLLRLHVVGLVSEGRFELPITQAEIADTMGLSAIHANRSIQVLREADLITLARGHVVILDFKRLAAFSGFNPNYLHLRNQAEAGIGAIPQNAAISF</sequence>
<keyword evidence="7" id="KW-1185">Reference proteome</keyword>
<protein>
    <submittedName>
        <fullName evidence="6">Transcriptional activatory protein AadR</fullName>
    </submittedName>
</protein>
<organism evidence="6 7">
    <name type="scientific">Variibacter gotjawalensis</name>
    <dbReference type="NCBI Taxonomy" id="1333996"/>
    <lineage>
        <taxon>Bacteria</taxon>
        <taxon>Pseudomonadati</taxon>
        <taxon>Pseudomonadota</taxon>
        <taxon>Alphaproteobacteria</taxon>
        <taxon>Hyphomicrobiales</taxon>
        <taxon>Nitrobacteraceae</taxon>
        <taxon>Variibacter</taxon>
    </lineage>
</organism>
<dbReference type="PROSITE" id="PS50042">
    <property type="entry name" value="CNMP_BINDING_3"/>
    <property type="match status" value="1"/>
</dbReference>
<dbReference type="SMART" id="SM00419">
    <property type="entry name" value="HTH_CRP"/>
    <property type="match status" value="1"/>
</dbReference>
<dbReference type="Gene3D" id="1.10.10.10">
    <property type="entry name" value="Winged helix-like DNA-binding domain superfamily/Winged helix DNA-binding domain"/>
    <property type="match status" value="1"/>
</dbReference>
<evidence type="ECO:0000256" key="2">
    <source>
        <dbReference type="ARBA" id="ARBA00023125"/>
    </source>
</evidence>
<dbReference type="PANTHER" id="PTHR24567:SF68">
    <property type="entry name" value="DNA-BINDING TRANSCRIPTIONAL DUAL REGULATOR CRP"/>
    <property type="match status" value="1"/>
</dbReference>
<dbReference type="CDD" id="cd00038">
    <property type="entry name" value="CAP_ED"/>
    <property type="match status" value="1"/>
</dbReference>
<dbReference type="InterPro" id="IPR014710">
    <property type="entry name" value="RmlC-like_jellyroll"/>
</dbReference>
<dbReference type="InterPro" id="IPR000595">
    <property type="entry name" value="cNMP-bd_dom"/>
</dbReference>
<evidence type="ECO:0000313" key="7">
    <source>
        <dbReference type="Proteomes" id="UP000236884"/>
    </source>
</evidence>
<dbReference type="SUPFAM" id="SSF51206">
    <property type="entry name" value="cAMP-binding domain-like"/>
    <property type="match status" value="1"/>
</dbReference>
<dbReference type="EMBL" id="AP014946">
    <property type="protein sequence ID" value="BAT61870.1"/>
    <property type="molecule type" value="Genomic_DNA"/>
</dbReference>
<proteinExistence type="predicted"/>
<feature type="domain" description="Cyclic nucleotide-binding" evidence="4">
    <location>
        <begin position="11"/>
        <end position="114"/>
    </location>
</feature>
<name>A0A0S3Q143_9BRAD</name>
<evidence type="ECO:0000259" key="5">
    <source>
        <dbReference type="PROSITE" id="PS51063"/>
    </source>
</evidence>
<evidence type="ECO:0000256" key="1">
    <source>
        <dbReference type="ARBA" id="ARBA00023015"/>
    </source>
</evidence>
<dbReference type="InterPro" id="IPR036388">
    <property type="entry name" value="WH-like_DNA-bd_sf"/>
</dbReference>
<dbReference type="GO" id="GO:0003677">
    <property type="term" value="F:DNA binding"/>
    <property type="evidence" value="ECO:0007669"/>
    <property type="project" value="UniProtKB-KW"/>
</dbReference>
<accession>A0A0S3Q143</accession>
<evidence type="ECO:0000259" key="4">
    <source>
        <dbReference type="PROSITE" id="PS50042"/>
    </source>
</evidence>
<dbReference type="PROSITE" id="PS51063">
    <property type="entry name" value="HTH_CRP_2"/>
    <property type="match status" value="1"/>
</dbReference>
<evidence type="ECO:0000313" key="6">
    <source>
        <dbReference type="EMBL" id="BAT61870.1"/>
    </source>
</evidence>
<dbReference type="InterPro" id="IPR012318">
    <property type="entry name" value="HTH_CRP"/>
</dbReference>
<feature type="domain" description="HTH crp-type" evidence="5">
    <location>
        <begin position="144"/>
        <end position="218"/>
    </location>
</feature>
<dbReference type="Pfam" id="PF13545">
    <property type="entry name" value="HTH_Crp_2"/>
    <property type="match status" value="1"/>
</dbReference>
<dbReference type="RefSeq" id="WP_096358514.1">
    <property type="nucleotide sequence ID" value="NZ_AP014946.1"/>
</dbReference>
<dbReference type="InterPro" id="IPR018490">
    <property type="entry name" value="cNMP-bd_dom_sf"/>
</dbReference>
<dbReference type="GO" id="GO:0005829">
    <property type="term" value="C:cytosol"/>
    <property type="evidence" value="ECO:0007669"/>
    <property type="project" value="TreeGrafter"/>
</dbReference>
<dbReference type="GO" id="GO:0003700">
    <property type="term" value="F:DNA-binding transcription factor activity"/>
    <property type="evidence" value="ECO:0007669"/>
    <property type="project" value="TreeGrafter"/>
</dbReference>
<dbReference type="PANTHER" id="PTHR24567">
    <property type="entry name" value="CRP FAMILY TRANSCRIPTIONAL REGULATORY PROTEIN"/>
    <property type="match status" value="1"/>
</dbReference>